<organism evidence="3">
    <name type="scientific">bioreactor metagenome</name>
    <dbReference type="NCBI Taxonomy" id="1076179"/>
    <lineage>
        <taxon>unclassified sequences</taxon>
        <taxon>metagenomes</taxon>
        <taxon>ecological metagenomes</taxon>
    </lineage>
</organism>
<dbReference type="GO" id="GO:0046872">
    <property type="term" value="F:metal ion binding"/>
    <property type="evidence" value="ECO:0007669"/>
    <property type="project" value="UniProtKB-KW"/>
</dbReference>
<dbReference type="PANTHER" id="PTHR13799">
    <property type="entry name" value="NGG1 INTERACTING FACTOR 3"/>
    <property type="match status" value="1"/>
</dbReference>
<name>A0A644V6Q2_9ZZZZ</name>
<protein>
    <submittedName>
        <fullName evidence="3">GTP cyclohydrolase 1 type 2</fullName>
    </submittedName>
</protein>
<gene>
    <name evidence="3" type="ORF">SDC9_32452</name>
</gene>
<dbReference type="Pfam" id="PF01784">
    <property type="entry name" value="DUF34_NIF3"/>
    <property type="match status" value="1"/>
</dbReference>
<accession>A0A644V6Q2</accession>
<sequence length="242" mass="25950">MSMDKDAFVALLEKIAPPALAEDFDSGRIGLIAEGTDCIKKVGCALDATPYVCERAAAEQFDALVVHHPTFWAPMHGVTGRNAVILRPLLQNNINLYAMHTNFDHVHGGINDVLAREIGLTDCVRMDKTPASLGVVGTMSKSFAEISRILGGGLRVWGDVSGVKKLAAAGGSAFDMELILEAVSLGAEAYLASELKYNIARESPIPCIEATHYALEAPGMRALAKIQGWEFIEDTPVTSIIQ</sequence>
<evidence type="ECO:0000256" key="2">
    <source>
        <dbReference type="ARBA" id="ARBA00022723"/>
    </source>
</evidence>
<dbReference type="GO" id="GO:0005737">
    <property type="term" value="C:cytoplasm"/>
    <property type="evidence" value="ECO:0007669"/>
    <property type="project" value="TreeGrafter"/>
</dbReference>
<proteinExistence type="inferred from homology"/>
<dbReference type="EMBL" id="VSSQ01000222">
    <property type="protein sequence ID" value="MPL86472.1"/>
    <property type="molecule type" value="Genomic_DNA"/>
</dbReference>
<dbReference type="PANTHER" id="PTHR13799:SF14">
    <property type="entry name" value="GTP CYCLOHYDROLASE 1 TYPE 2 HOMOLOG"/>
    <property type="match status" value="1"/>
</dbReference>
<dbReference type="FunFam" id="3.40.1390.30:FF:000001">
    <property type="entry name" value="GTP cyclohydrolase 1 type 2"/>
    <property type="match status" value="1"/>
</dbReference>
<reference evidence="3" key="1">
    <citation type="submission" date="2019-08" db="EMBL/GenBank/DDBJ databases">
        <authorList>
            <person name="Kucharzyk K."/>
            <person name="Murdoch R.W."/>
            <person name="Higgins S."/>
            <person name="Loffler F."/>
        </authorList>
    </citation>
    <scope>NUCLEOTIDE SEQUENCE</scope>
</reference>
<dbReference type="Gene3D" id="3.40.1390.30">
    <property type="entry name" value="NIF3 (NGG1p interacting factor 3)-like"/>
    <property type="match status" value="2"/>
</dbReference>
<keyword evidence="2" id="KW-0479">Metal-binding</keyword>
<dbReference type="InterPro" id="IPR002678">
    <property type="entry name" value="DUF34/NIF3"/>
</dbReference>
<comment type="similarity">
    <text evidence="1">Belongs to the GTP cyclohydrolase I type 2/NIF3 family.</text>
</comment>
<dbReference type="SUPFAM" id="SSF102705">
    <property type="entry name" value="NIF3 (NGG1p interacting factor 3)-like"/>
    <property type="match status" value="1"/>
</dbReference>
<dbReference type="AlphaFoldDB" id="A0A644V6Q2"/>
<evidence type="ECO:0000256" key="1">
    <source>
        <dbReference type="ARBA" id="ARBA00006964"/>
    </source>
</evidence>
<dbReference type="GO" id="GO:0016787">
    <property type="term" value="F:hydrolase activity"/>
    <property type="evidence" value="ECO:0007669"/>
    <property type="project" value="UniProtKB-KW"/>
</dbReference>
<keyword evidence="3" id="KW-0378">Hydrolase</keyword>
<dbReference type="InterPro" id="IPR036069">
    <property type="entry name" value="DUF34/NIF3_sf"/>
</dbReference>
<comment type="caution">
    <text evidence="3">The sequence shown here is derived from an EMBL/GenBank/DDBJ whole genome shotgun (WGS) entry which is preliminary data.</text>
</comment>
<evidence type="ECO:0000313" key="3">
    <source>
        <dbReference type="EMBL" id="MPL86472.1"/>
    </source>
</evidence>